<gene>
    <name evidence="2" type="ORF">GEMHA0001_1742</name>
</gene>
<reference evidence="2" key="1">
    <citation type="submission" date="2009-01" db="EMBL/GenBank/DDBJ databases">
        <authorList>
            <person name="Fulton L."/>
            <person name="Clifton S."/>
            <person name="Chinwalla A.T."/>
            <person name="Mitreva M."/>
            <person name="Sodergren E."/>
            <person name="Weinstock G."/>
            <person name="Clifton S."/>
            <person name="Dooling D.J."/>
            <person name="Fulton B."/>
            <person name="Minx P."/>
            <person name="Pepin K.H."/>
            <person name="Johnson M."/>
            <person name="Bhonagiri V."/>
            <person name="Nash W.E."/>
            <person name="Mardis E.R."/>
            <person name="Wilson R.K."/>
        </authorList>
    </citation>
    <scope>NUCLEOTIDE SEQUENCE [LARGE SCALE GENOMIC DNA]</scope>
    <source>
        <strain evidence="2">ATCC 10379</strain>
    </source>
</reference>
<accession>C5NX79</accession>
<evidence type="ECO:0000313" key="3">
    <source>
        <dbReference type="Proteomes" id="UP000006004"/>
    </source>
</evidence>
<feature type="transmembrane region" description="Helical" evidence="1">
    <location>
        <begin position="63"/>
        <end position="81"/>
    </location>
</feature>
<dbReference type="GeneID" id="93289129"/>
<feature type="transmembrane region" description="Helical" evidence="1">
    <location>
        <begin position="34"/>
        <end position="56"/>
    </location>
</feature>
<keyword evidence="1" id="KW-1133">Transmembrane helix</keyword>
<dbReference type="EMBL" id="ACDZ02000013">
    <property type="protein sequence ID" value="EER68197.1"/>
    <property type="molecule type" value="Genomic_DNA"/>
</dbReference>
<dbReference type="Proteomes" id="UP000006004">
    <property type="component" value="Unassembled WGS sequence"/>
</dbReference>
<keyword evidence="1" id="KW-0472">Membrane</keyword>
<dbReference type="AlphaFoldDB" id="C5NX79"/>
<proteinExistence type="predicted"/>
<dbReference type="RefSeq" id="WP_003144791.1">
    <property type="nucleotide sequence ID" value="NZ_ACDZ02000013.1"/>
</dbReference>
<reference evidence="2" key="2">
    <citation type="submission" date="2009-06" db="EMBL/GenBank/DDBJ databases">
        <authorList>
            <person name="Sebastian Y."/>
            <person name="Madupu R."/>
            <person name="Durkin A.S."/>
            <person name="Torralba M."/>
            <person name="Methe B."/>
            <person name="Sutton G.G."/>
            <person name="Strausberg R.L."/>
            <person name="Nelson K.E."/>
        </authorList>
    </citation>
    <scope>NUCLEOTIDE SEQUENCE [LARGE SCALE GENOMIC DNA]</scope>
    <source>
        <strain evidence="2">ATCC 10379</strain>
    </source>
</reference>
<keyword evidence="3" id="KW-1185">Reference proteome</keyword>
<sequence length="84" mass="9473">MIDVKHTKTYLELYDLYEYSSKKGLVKVLGSLKYILSLVLFIAVRYLAYLRIAGLISLEFDRLAVLLAAVVFSIGLVYILVGRG</sequence>
<name>C5NX79_9BACL</name>
<comment type="caution">
    <text evidence="2">The sequence shown here is derived from an EMBL/GenBank/DDBJ whole genome shotgun (WGS) entry which is preliminary data.</text>
</comment>
<evidence type="ECO:0000256" key="1">
    <source>
        <dbReference type="SAM" id="Phobius"/>
    </source>
</evidence>
<protein>
    <submittedName>
        <fullName evidence="2">Uncharacterized protein</fullName>
    </submittedName>
</protein>
<organism evidence="2 3">
    <name type="scientific">Gemella haemolysans ATCC 10379</name>
    <dbReference type="NCBI Taxonomy" id="546270"/>
    <lineage>
        <taxon>Bacteria</taxon>
        <taxon>Bacillati</taxon>
        <taxon>Bacillota</taxon>
        <taxon>Bacilli</taxon>
        <taxon>Bacillales</taxon>
        <taxon>Gemellaceae</taxon>
        <taxon>Gemella</taxon>
    </lineage>
</organism>
<evidence type="ECO:0000313" key="2">
    <source>
        <dbReference type="EMBL" id="EER68197.1"/>
    </source>
</evidence>
<keyword evidence="1" id="KW-0812">Transmembrane</keyword>